<feature type="non-terminal residue" evidence="1">
    <location>
        <position position="1"/>
    </location>
</feature>
<dbReference type="Proteomes" id="UP000335636">
    <property type="component" value="Unassembled WGS sequence"/>
</dbReference>
<keyword evidence="2" id="KW-1185">Reference proteome</keyword>
<reference evidence="1" key="1">
    <citation type="submission" date="2019-04" db="EMBL/GenBank/DDBJ databases">
        <authorList>
            <person name="Alioto T."/>
            <person name="Alioto T."/>
        </authorList>
    </citation>
    <scope>NUCLEOTIDE SEQUENCE [LARGE SCALE GENOMIC DNA]</scope>
</reference>
<evidence type="ECO:0000313" key="1">
    <source>
        <dbReference type="EMBL" id="VTJ63284.1"/>
    </source>
</evidence>
<protein>
    <submittedName>
        <fullName evidence="1">Uncharacterized protein</fullName>
    </submittedName>
</protein>
<comment type="caution">
    <text evidence="1">The sequence shown here is derived from an EMBL/GenBank/DDBJ whole genome shotgun (WGS) entry which is preliminary data.</text>
</comment>
<proteinExistence type="predicted"/>
<sequence length="51" mass="5819">HLKELGNLTISSHDPITTAIHFQTILTIQPRPHHQYSLPLSVTSTRYTQQP</sequence>
<name>A0A5E4B0T7_MARMO</name>
<evidence type="ECO:0000313" key="2">
    <source>
        <dbReference type="Proteomes" id="UP000335636"/>
    </source>
</evidence>
<dbReference type="EMBL" id="CABDUW010000223">
    <property type="protein sequence ID" value="VTJ63284.1"/>
    <property type="molecule type" value="Genomic_DNA"/>
</dbReference>
<gene>
    <name evidence="1" type="ORF">MONAX_5E039046</name>
</gene>
<organism evidence="1 2">
    <name type="scientific">Marmota monax</name>
    <name type="common">Woodchuck</name>
    <dbReference type="NCBI Taxonomy" id="9995"/>
    <lineage>
        <taxon>Eukaryota</taxon>
        <taxon>Metazoa</taxon>
        <taxon>Chordata</taxon>
        <taxon>Craniata</taxon>
        <taxon>Vertebrata</taxon>
        <taxon>Euteleostomi</taxon>
        <taxon>Mammalia</taxon>
        <taxon>Eutheria</taxon>
        <taxon>Euarchontoglires</taxon>
        <taxon>Glires</taxon>
        <taxon>Rodentia</taxon>
        <taxon>Sciuromorpha</taxon>
        <taxon>Sciuridae</taxon>
        <taxon>Xerinae</taxon>
        <taxon>Marmotini</taxon>
        <taxon>Marmota</taxon>
    </lineage>
</organism>
<dbReference type="AlphaFoldDB" id="A0A5E4B0T7"/>
<accession>A0A5E4B0T7</accession>